<organism evidence="2">
    <name type="scientific">Myoviridae sp. ctjH82</name>
    <dbReference type="NCBI Taxonomy" id="2827704"/>
    <lineage>
        <taxon>Viruses</taxon>
        <taxon>Duplodnaviria</taxon>
        <taxon>Heunggongvirae</taxon>
        <taxon>Uroviricota</taxon>
        <taxon>Caudoviricetes</taxon>
    </lineage>
</organism>
<name>A0A8S5T729_9CAUD</name>
<protein>
    <submittedName>
        <fullName evidence="2">Peptidase</fullName>
    </submittedName>
</protein>
<sequence>MSRLKAVALVLSGALASMLFCGWLIVGHIESDAGALAEAREEGYAAAEEDRLAIVADRPIAEGNSMPIWLQTDPQWDYIPYAGGTIGYHGCGLTCAAMAVKYMTLQDITPLTLASFVGDTCLTDGVNDPGKFCAWIAEHYPEYGIESTPISYDLAPVLQNVSDGWLAFAGMSGTLGDRDYGGHVVLIWRADDDGYWIRDPASAGNSARAFTLEELEQVDFHYFYCIRGGFYGTQRH</sequence>
<reference evidence="2" key="1">
    <citation type="journal article" date="2021" name="Proc. Natl. Acad. Sci. U.S.A.">
        <title>A Catalog of Tens of Thousands of Viruses from Human Metagenomes Reveals Hidden Associations with Chronic Diseases.</title>
        <authorList>
            <person name="Tisza M.J."/>
            <person name="Buck C.B."/>
        </authorList>
    </citation>
    <scope>NUCLEOTIDE SEQUENCE</scope>
    <source>
        <strain evidence="2">CtjH82</strain>
    </source>
</reference>
<evidence type="ECO:0000259" key="1">
    <source>
        <dbReference type="Pfam" id="PF13529"/>
    </source>
</evidence>
<feature type="domain" description="Peptidase C39-like" evidence="1">
    <location>
        <begin position="75"/>
        <end position="201"/>
    </location>
</feature>
<dbReference type="InterPro" id="IPR039564">
    <property type="entry name" value="Peptidase_C39-like"/>
</dbReference>
<dbReference type="Pfam" id="PF13529">
    <property type="entry name" value="Peptidase_C39_2"/>
    <property type="match status" value="1"/>
</dbReference>
<accession>A0A8S5T729</accession>
<proteinExistence type="predicted"/>
<dbReference type="EMBL" id="BK032762">
    <property type="protein sequence ID" value="DAF59046.1"/>
    <property type="molecule type" value="Genomic_DNA"/>
</dbReference>
<evidence type="ECO:0000313" key="2">
    <source>
        <dbReference type="EMBL" id="DAF59046.1"/>
    </source>
</evidence>